<organism evidence="23">
    <name type="scientific">Sinorhizobium sp. M14</name>
    <dbReference type="NCBI Taxonomy" id="430451"/>
    <lineage>
        <taxon>Bacteria</taxon>
        <taxon>Pseudomonadati</taxon>
        <taxon>Pseudomonadota</taxon>
        <taxon>Alphaproteobacteria</taxon>
        <taxon>Hyphomicrobiales</taxon>
        <taxon>Rhizobiaceae</taxon>
        <taxon>Sinorhizobium/Ensifer group</taxon>
        <taxon>Sinorhizobium</taxon>
    </lineage>
</organism>
<keyword evidence="9 20" id="KW-0812">Transmembrane</keyword>
<dbReference type="PANTHER" id="PTHR10134">
    <property type="entry name" value="CYTOCHROME B-C1 COMPLEX SUBUNIT RIESKE, MITOCHONDRIAL"/>
    <property type="match status" value="1"/>
</dbReference>
<keyword evidence="11" id="KW-0479">Metal-binding</keyword>
<name>A0A142BPP6_9HYPH</name>
<keyword evidence="16" id="KW-0411">Iron-sulfur</keyword>
<gene>
    <name evidence="23" type="ORF">pSinB_195</name>
</gene>
<dbReference type="InterPro" id="IPR019470">
    <property type="entry name" value="Ubiq_cytC_Rdtase_Fe-S_su_TAT"/>
</dbReference>
<comment type="catalytic activity">
    <reaction evidence="19 20">
        <text>a quinol + 2 Fe(III)-[cytochrome c](out) = a quinone + 2 Fe(II)-[cytochrome c](out) + 2 H(+)(out)</text>
        <dbReference type="Rhea" id="RHEA:11484"/>
        <dbReference type="Rhea" id="RHEA-COMP:10350"/>
        <dbReference type="Rhea" id="RHEA-COMP:14399"/>
        <dbReference type="ChEBI" id="CHEBI:15378"/>
        <dbReference type="ChEBI" id="CHEBI:24646"/>
        <dbReference type="ChEBI" id="CHEBI:29033"/>
        <dbReference type="ChEBI" id="CHEBI:29034"/>
        <dbReference type="ChEBI" id="CHEBI:132124"/>
        <dbReference type="EC" id="7.1.1.8"/>
    </reaction>
</comment>
<evidence type="ECO:0000256" key="20">
    <source>
        <dbReference type="RuleBase" id="RU004494"/>
    </source>
</evidence>
<dbReference type="EMBL" id="KU140623">
    <property type="protein sequence ID" value="AMP35054.1"/>
    <property type="molecule type" value="Genomic_DNA"/>
</dbReference>
<dbReference type="GO" id="GO:0051537">
    <property type="term" value="F:2 iron, 2 sulfur cluster binding"/>
    <property type="evidence" value="ECO:0007669"/>
    <property type="project" value="UniProtKB-KW"/>
</dbReference>
<keyword evidence="17 20" id="KW-0472">Membrane</keyword>
<evidence type="ECO:0000256" key="9">
    <source>
        <dbReference type="ARBA" id="ARBA00022692"/>
    </source>
</evidence>
<evidence type="ECO:0000256" key="2">
    <source>
        <dbReference type="ARBA" id="ARBA00004162"/>
    </source>
</evidence>
<dbReference type="SUPFAM" id="SSF50022">
    <property type="entry name" value="ISP domain"/>
    <property type="match status" value="1"/>
</dbReference>
<reference evidence="23" key="1">
    <citation type="submission" date="2015-11" db="EMBL/GenBank/DDBJ databases">
        <title>Molecular characterization of pSinB plasmid of arsenite oxidizing, metalotolerant Sinorhizobium sp. M14 - insight into the heavy metal resistome of sinorhizobial extrachromosomal replicons.</title>
        <authorList>
            <person name="Romaniuk K."/>
            <person name="Decewicz P."/>
            <person name="Mielnicki S."/>
            <person name="Sklodowska A."/>
            <person name="Dziewit L."/>
            <person name="Drewniak L."/>
        </authorList>
    </citation>
    <scope>NUCLEOTIDE SEQUENCE</scope>
    <source>
        <strain evidence="23">M14</strain>
        <plasmid evidence="23">pSinB</plasmid>
    </source>
</reference>
<evidence type="ECO:0000313" key="23">
    <source>
        <dbReference type="EMBL" id="AMP35054.1"/>
    </source>
</evidence>
<dbReference type="PROSITE" id="PS51318">
    <property type="entry name" value="TAT"/>
    <property type="match status" value="1"/>
</dbReference>
<dbReference type="InterPro" id="IPR036922">
    <property type="entry name" value="Rieske_2Fe-2S_sf"/>
</dbReference>
<keyword evidence="14 20" id="KW-1133">Transmembrane helix</keyword>
<comment type="subcellular location">
    <subcellularLocation>
        <location evidence="2">Cell membrane</location>
        <topology evidence="2">Single-pass membrane protein</topology>
    </subcellularLocation>
</comment>
<evidence type="ECO:0000256" key="15">
    <source>
        <dbReference type="ARBA" id="ARBA00023004"/>
    </source>
</evidence>
<comment type="function">
    <text evidence="1">Component of the ubiquinol-cytochrome c reductase complex (complex III or cytochrome b-c1 complex), which is a respiratory chain that generates an electrochemical potential coupled to ATP synthesis.</text>
</comment>
<dbReference type="CDD" id="cd03470">
    <property type="entry name" value="Rieske_cytochrome_bc1"/>
    <property type="match status" value="1"/>
</dbReference>
<dbReference type="InterPro" id="IPR017941">
    <property type="entry name" value="Rieske_2Fe-2S"/>
</dbReference>
<dbReference type="PROSITE" id="PS51296">
    <property type="entry name" value="RIESKE"/>
    <property type="match status" value="1"/>
</dbReference>
<keyword evidence="12" id="KW-1278">Translocase</keyword>
<dbReference type="GO" id="GO:0005886">
    <property type="term" value="C:plasma membrane"/>
    <property type="evidence" value="ECO:0007669"/>
    <property type="project" value="UniProtKB-SubCell"/>
</dbReference>
<dbReference type="PRINTS" id="PR00162">
    <property type="entry name" value="RIESKE"/>
</dbReference>
<dbReference type="Gene3D" id="1.20.5.510">
    <property type="entry name" value="Single helix bin"/>
    <property type="match status" value="1"/>
</dbReference>
<evidence type="ECO:0000256" key="3">
    <source>
        <dbReference type="ARBA" id="ARBA00010651"/>
    </source>
</evidence>
<geneLocation type="plasmid" evidence="23">
    <name>pSinB</name>
</geneLocation>
<sequence length="185" mass="20149">MSMKVEHFDPITPMSAERRDFLYIATGMAATVGAAAALWPFIDSMQPSADVTAMASVEIDISLIEPGQRVTVKWRGKPLFIVHRTDEMVKQAQADDASPALIDPASDSTQVQRPEWLILVGVCTHLGCIPLGQQDGDPRGPYGGWFCPCHGSIYDSSGRVRKGPAPRNLEVPPYAFVGEQKLRIG</sequence>
<evidence type="ECO:0000256" key="12">
    <source>
        <dbReference type="ARBA" id="ARBA00022967"/>
    </source>
</evidence>
<dbReference type="InterPro" id="IPR005805">
    <property type="entry name" value="Rieske_Fe-S_prot_C"/>
</dbReference>
<evidence type="ECO:0000256" key="4">
    <source>
        <dbReference type="ARBA" id="ARBA00011649"/>
    </source>
</evidence>
<evidence type="ECO:0000256" key="13">
    <source>
        <dbReference type="ARBA" id="ARBA00022982"/>
    </source>
</evidence>
<comment type="subunit">
    <text evidence="4 21">The main subunits of complex b-c1 are: cytochrome b, cytochrome c1 and the Rieske protein.</text>
</comment>
<comment type="miscellaneous">
    <text evidence="20">The Rieske protein is a high potential 2Fe-2S protein.</text>
</comment>
<keyword evidence="23" id="KW-0614">Plasmid</keyword>
<proteinExistence type="inferred from homology"/>
<keyword evidence="15" id="KW-0408">Iron</keyword>
<evidence type="ECO:0000256" key="14">
    <source>
        <dbReference type="ARBA" id="ARBA00022989"/>
    </source>
</evidence>
<evidence type="ECO:0000256" key="7">
    <source>
        <dbReference type="ARBA" id="ARBA00022448"/>
    </source>
</evidence>
<dbReference type="Gene3D" id="2.102.10.10">
    <property type="entry name" value="Rieske [2Fe-2S] iron-sulphur domain"/>
    <property type="match status" value="1"/>
</dbReference>
<dbReference type="EC" id="7.1.1.8" evidence="5 20"/>
<keyword evidence="13 20" id="KW-0249">Electron transport</keyword>
<dbReference type="InterPro" id="IPR014349">
    <property type="entry name" value="Rieske_Fe-S_prot"/>
</dbReference>
<evidence type="ECO:0000256" key="18">
    <source>
        <dbReference type="ARBA" id="ARBA00023157"/>
    </source>
</evidence>
<dbReference type="FunFam" id="2.102.10.10:FF:000001">
    <property type="entry name" value="Cytochrome b-c1 complex subunit Rieske, mitochondrial"/>
    <property type="match status" value="1"/>
</dbReference>
<keyword evidence="18" id="KW-1015">Disulfide bond</keyword>
<evidence type="ECO:0000256" key="5">
    <source>
        <dbReference type="ARBA" id="ARBA00012951"/>
    </source>
</evidence>
<feature type="transmembrane region" description="Helical" evidence="20">
    <location>
        <begin position="21"/>
        <end position="42"/>
    </location>
</feature>
<dbReference type="Pfam" id="PF10399">
    <property type="entry name" value="UCR_Fe-S_N"/>
    <property type="match status" value="1"/>
</dbReference>
<evidence type="ECO:0000256" key="1">
    <source>
        <dbReference type="ARBA" id="ARBA00002444"/>
    </source>
</evidence>
<dbReference type="RefSeq" id="WP_237244028.1">
    <property type="nucleotide sequence ID" value="NZ_KU140623.1"/>
</dbReference>
<evidence type="ECO:0000256" key="8">
    <source>
        <dbReference type="ARBA" id="ARBA00022475"/>
    </source>
</evidence>
<evidence type="ECO:0000256" key="16">
    <source>
        <dbReference type="ARBA" id="ARBA00023014"/>
    </source>
</evidence>
<keyword evidence="8" id="KW-1003">Cell membrane</keyword>
<evidence type="ECO:0000256" key="17">
    <source>
        <dbReference type="ARBA" id="ARBA00023136"/>
    </source>
</evidence>
<evidence type="ECO:0000259" key="22">
    <source>
        <dbReference type="PROSITE" id="PS51296"/>
    </source>
</evidence>
<dbReference type="Pfam" id="PF00355">
    <property type="entry name" value="Rieske"/>
    <property type="match status" value="1"/>
</dbReference>
<evidence type="ECO:0000256" key="6">
    <source>
        <dbReference type="ARBA" id="ARBA00019816"/>
    </source>
</evidence>
<feature type="domain" description="Rieske" evidence="22">
    <location>
        <begin position="86"/>
        <end position="183"/>
    </location>
</feature>
<evidence type="ECO:0000256" key="10">
    <source>
        <dbReference type="ARBA" id="ARBA00022714"/>
    </source>
</evidence>
<evidence type="ECO:0000256" key="11">
    <source>
        <dbReference type="ARBA" id="ARBA00022723"/>
    </source>
</evidence>
<dbReference type="AlphaFoldDB" id="A0A142BPP6"/>
<comment type="cofactor">
    <cofactor evidence="20">
        <name>[2Fe-2S] cluster</name>
        <dbReference type="ChEBI" id="CHEBI:190135"/>
    </cofactor>
    <text evidence="20">Binds 1 [2Fe-2S] cluster per subunit.</text>
</comment>
<dbReference type="NCBIfam" id="TIGR01416">
    <property type="entry name" value="Rieske_proteo"/>
    <property type="match status" value="1"/>
</dbReference>
<keyword evidence="7 20" id="KW-0813">Transport</keyword>
<dbReference type="InterPro" id="IPR006317">
    <property type="entry name" value="Ubiquinol_cyt_c_Rdtase_Fe-S-su"/>
</dbReference>
<comment type="similarity">
    <text evidence="3">Belongs to the Rieske iron-sulfur protein family.</text>
</comment>
<dbReference type="GO" id="GO:0046872">
    <property type="term" value="F:metal ion binding"/>
    <property type="evidence" value="ECO:0007669"/>
    <property type="project" value="UniProtKB-KW"/>
</dbReference>
<evidence type="ECO:0000256" key="21">
    <source>
        <dbReference type="RuleBase" id="RU004497"/>
    </source>
</evidence>
<evidence type="ECO:0000256" key="19">
    <source>
        <dbReference type="ARBA" id="ARBA00029351"/>
    </source>
</evidence>
<protein>
    <recommendedName>
        <fullName evidence="6 20">Ubiquinol-cytochrome c reductase iron-sulfur subunit</fullName>
        <ecNumber evidence="5 20">7.1.1.8</ecNumber>
    </recommendedName>
</protein>
<keyword evidence="10" id="KW-0001">2Fe-2S</keyword>
<dbReference type="InterPro" id="IPR006311">
    <property type="entry name" value="TAT_signal"/>
</dbReference>
<accession>A0A142BPP6</accession>
<dbReference type="GO" id="GO:0008121">
    <property type="term" value="F:quinol-cytochrome-c reductase activity"/>
    <property type="evidence" value="ECO:0007669"/>
    <property type="project" value="UniProtKB-EC"/>
</dbReference>